<dbReference type="NCBIfam" id="TIGR00305">
    <property type="entry name" value="putative toxin-antitoxin system toxin component, PIN family"/>
    <property type="match status" value="1"/>
</dbReference>
<evidence type="ECO:0000313" key="2">
    <source>
        <dbReference type="EMBL" id="KWT94603.1"/>
    </source>
</evidence>
<dbReference type="Gene3D" id="3.40.50.1010">
    <property type="entry name" value="5'-nuclease"/>
    <property type="match status" value="1"/>
</dbReference>
<feature type="domain" description="PIN" evidence="1">
    <location>
        <begin position="2"/>
        <end position="109"/>
    </location>
</feature>
<organism evidence="2 3">
    <name type="scientific">Candidatus Magnetominusculus xianensis</name>
    <dbReference type="NCBI Taxonomy" id="1748249"/>
    <lineage>
        <taxon>Bacteria</taxon>
        <taxon>Pseudomonadati</taxon>
        <taxon>Nitrospirota</taxon>
        <taxon>Nitrospiria</taxon>
        <taxon>Nitrospirales</taxon>
        <taxon>Nitrospiraceae</taxon>
        <taxon>Candidatus Magnetominusculus</taxon>
    </lineage>
</organism>
<dbReference type="InterPro" id="IPR029060">
    <property type="entry name" value="PIN-like_dom_sf"/>
</dbReference>
<dbReference type="Proteomes" id="UP000060487">
    <property type="component" value="Unassembled WGS sequence"/>
</dbReference>
<evidence type="ECO:0000259" key="1">
    <source>
        <dbReference type="Pfam" id="PF13470"/>
    </source>
</evidence>
<sequence length="133" mass="15231">MRVILDCNILISAGLNAGTCRDLIDEVLLKHSLFLSHKIITEYYRIISRFELNVKATEKFNEIIPIFLKVATIVEPLEQSFNLIDMDDEIYLATALSAKADVIITGNKKHFPFDEYKGVRIVSPREFLDLMVL</sequence>
<keyword evidence="3" id="KW-1185">Reference proteome</keyword>
<dbReference type="Pfam" id="PF13470">
    <property type="entry name" value="PIN_3"/>
    <property type="match status" value="1"/>
</dbReference>
<dbReference type="RefSeq" id="WP_085050679.1">
    <property type="nucleotide sequence ID" value="NZ_LNQR01000004.1"/>
</dbReference>
<dbReference type="InterPro" id="IPR002716">
    <property type="entry name" value="PIN_dom"/>
</dbReference>
<proteinExistence type="predicted"/>
<evidence type="ECO:0000313" key="3">
    <source>
        <dbReference type="Proteomes" id="UP000060487"/>
    </source>
</evidence>
<gene>
    <name evidence="2" type="ORF">ASN18_0141</name>
</gene>
<dbReference type="PANTHER" id="PTHR34610">
    <property type="entry name" value="SSL7007 PROTEIN"/>
    <property type="match status" value="1"/>
</dbReference>
<protein>
    <recommendedName>
        <fullName evidence="1">PIN domain-containing protein</fullName>
    </recommendedName>
</protein>
<dbReference type="InterPro" id="IPR002850">
    <property type="entry name" value="PIN_toxin-like"/>
</dbReference>
<accession>A0ABR5SJE6</accession>
<comment type="caution">
    <text evidence="2">The sequence shown here is derived from an EMBL/GenBank/DDBJ whole genome shotgun (WGS) entry which is preliminary data.</text>
</comment>
<reference evidence="2 3" key="1">
    <citation type="submission" date="2015-11" db="EMBL/GenBank/DDBJ databases">
        <authorList>
            <person name="Lin W."/>
        </authorList>
    </citation>
    <scope>NUCLEOTIDE SEQUENCE [LARGE SCALE GENOMIC DNA]</scope>
    <source>
        <strain evidence="2 3">HCH-1</strain>
    </source>
</reference>
<name>A0ABR5SJE6_9BACT</name>
<dbReference type="SUPFAM" id="SSF88723">
    <property type="entry name" value="PIN domain-like"/>
    <property type="match status" value="1"/>
</dbReference>
<dbReference type="EMBL" id="LNQR01000004">
    <property type="protein sequence ID" value="KWT94603.1"/>
    <property type="molecule type" value="Genomic_DNA"/>
</dbReference>
<dbReference type="PANTHER" id="PTHR34610:SF3">
    <property type="entry name" value="SSL7007 PROTEIN"/>
    <property type="match status" value="1"/>
</dbReference>